<dbReference type="RefSeq" id="WP_117298180.1">
    <property type="nucleotide sequence ID" value="NZ_QVQT02000002.1"/>
</dbReference>
<feature type="transmembrane region" description="Helical" evidence="7">
    <location>
        <begin position="12"/>
        <end position="31"/>
    </location>
</feature>
<evidence type="ECO:0000256" key="7">
    <source>
        <dbReference type="SAM" id="Phobius"/>
    </source>
</evidence>
<dbReference type="Proteomes" id="UP000264702">
    <property type="component" value="Unassembled WGS sequence"/>
</dbReference>
<dbReference type="GO" id="GO:0006605">
    <property type="term" value="P:protein targeting"/>
    <property type="evidence" value="ECO:0007669"/>
    <property type="project" value="InterPro"/>
</dbReference>
<feature type="transmembrane region" description="Helical" evidence="7">
    <location>
        <begin position="213"/>
        <end position="233"/>
    </location>
</feature>
<feature type="transmembrane region" description="Helical" evidence="7">
    <location>
        <begin position="43"/>
        <end position="62"/>
    </location>
</feature>
<evidence type="ECO:0000256" key="3">
    <source>
        <dbReference type="ARBA" id="ARBA00022475"/>
    </source>
</evidence>
<evidence type="ECO:0000313" key="8">
    <source>
        <dbReference type="EMBL" id="RFU17431.1"/>
    </source>
</evidence>
<gene>
    <name evidence="8" type="ORF">D0Y96_04550</name>
</gene>
<dbReference type="InterPro" id="IPR002010">
    <property type="entry name" value="T3SS_IM_R"/>
</dbReference>
<dbReference type="EMBL" id="QVQT01000002">
    <property type="protein sequence ID" value="RFU17431.1"/>
    <property type="molecule type" value="Genomic_DNA"/>
</dbReference>
<feature type="transmembrane region" description="Helical" evidence="7">
    <location>
        <begin position="173"/>
        <end position="201"/>
    </location>
</feature>
<comment type="similarity">
    <text evidence="2">Belongs to the FliR/MopE/SpaR family.</text>
</comment>
<evidence type="ECO:0000256" key="2">
    <source>
        <dbReference type="ARBA" id="ARBA00009772"/>
    </source>
</evidence>
<organism evidence="8 9">
    <name type="scientific">Paracidobacterium acidisoli</name>
    <dbReference type="NCBI Taxonomy" id="2303751"/>
    <lineage>
        <taxon>Bacteria</taxon>
        <taxon>Pseudomonadati</taxon>
        <taxon>Acidobacteriota</taxon>
        <taxon>Terriglobia</taxon>
        <taxon>Terriglobales</taxon>
        <taxon>Acidobacteriaceae</taxon>
        <taxon>Paracidobacterium</taxon>
    </lineage>
</organism>
<dbReference type="Pfam" id="PF01311">
    <property type="entry name" value="Bac_export_1"/>
    <property type="match status" value="1"/>
</dbReference>
<dbReference type="PANTHER" id="PTHR30065:SF1">
    <property type="entry name" value="SURFACE PRESENTATION OF ANTIGENS PROTEIN SPAR"/>
    <property type="match status" value="1"/>
</dbReference>
<dbReference type="AlphaFoldDB" id="A0A372IRN0"/>
<name>A0A372IRN0_9BACT</name>
<accession>A0A372IRN0</accession>
<keyword evidence="5 7" id="KW-1133">Transmembrane helix</keyword>
<feature type="transmembrane region" description="Helical" evidence="7">
    <location>
        <begin position="68"/>
        <end position="85"/>
    </location>
</feature>
<dbReference type="GO" id="GO:0005886">
    <property type="term" value="C:plasma membrane"/>
    <property type="evidence" value="ECO:0007669"/>
    <property type="project" value="UniProtKB-SubCell"/>
</dbReference>
<keyword evidence="4 7" id="KW-0812">Transmembrane</keyword>
<evidence type="ECO:0000256" key="6">
    <source>
        <dbReference type="ARBA" id="ARBA00023136"/>
    </source>
</evidence>
<sequence length="262" mass="27488">MPSAPGWPRFLSAMVLVMVRLSGLMVFAPVFSSEAIPVRVKALFVLAVSILIAPAVAGLPLAQARIGVLPVLGELSVGLIFGLCLSLLDEMLLFTGQILGIQFSFSLVNLLDPNSKVETPLLGQALSLLGTLVLLAAGLHRTLLAALLRSFAWAPLGGFAMDSHPGVVLPQMAAGIFLAALQLAAPVLAATMLVEFAVAMVGRLSPQLPVMSVAIPLKTICGYVVLIGSLALWPRFIEARFDSLLTAAAELVRHSAVQPGLR</sequence>
<dbReference type="OrthoDB" id="9807748at2"/>
<comment type="caution">
    <text evidence="8">The sequence shown here is derived from an EMBL/GenBank/DDBJ whole genome shotgun (WGS) entry which is preliminary data.</text>
</comment>
<evidence type="ECO:0000256" key="5">
    <source>
        <dbReference type="ARBA" id="ARBA00022989"/>
    </source>
</evidence>
<evidence type="ECO:0000256" key="4">
    <source>
        <dbReference type="ARBA" id="ARBA00022692"/>
    </source>
</evidence>
<evidence type="ECO:0000313" key="9">
    <source>
        <dbReference type="Proteomes" id="UP000264702"/>
    </source>
</evidence>
<reference evidence="8 9" key="1">
    <citation type="submission" date="2018-08" db="EMBL/GenBank/DDBJ databases">
        <title>Acidipila sp. 4G-K13, an acidobacterium isolated from forest soil.</title>
        <authorList>
            <person name="Gao Z.-H."/>
            <person name="Qiu L.-H."/>
        </authorList>
    </citation>
    <scope>NUCLEOTIDE SEQUENCE [LARGE SCALE GENOMIC DNA]</scope>
    <source>
        <strain evidence="8 9">4G-K13</strain>
    </source>
</reference>
<dbReference type="PRINTS" id="PR00953">
    <property type="entry name" value="TYPE3IMRPROT"/>
</dbReference>
<comment type="subcellular location">
    <subcellularLocation>
        <location evidence="1">Cell membrane</location>
        <topology evidence="1">Multi-pass membrane protein</topology>
    </subcellularLocation>
</comment>
<feature type="transmembrane region" description="Helical" evidence="7">
    <location>
        <begin position="131"/>
        <end position="152"/>
    </location>
</feature>
<protein>
    <submittedName>
        <fullName evidence="8">Type III secretion protein</fullName>
    </submittedName>
</protein>
<dbReference type="PANTHER" id="PTHR30065">
    <property type="entry name" value="FLAGELLAR BIOSYNTHETIC PROTEIN FLIR"/>
    <property type="match status" value="1"/>
</dbReference>
<evidence type="ECO:0000256" key="1">
    <source>
        <dbReference type="ARBA" id="ARBA00004651"/>
    </source>
</evidence>
<keyword evidence="6 7" id="KW-0472">Membrane</keyword>
<keyword evidence="3" id="KW-1003">Cell membrane</keyword>
<proteinExistence type="inferred from homology"/>
<keyword evidence="9" id="KW-1185">Reference proteome</keyword>